<keyword evidence="7" id="KW-0223">Dioxygenase</keyword>
<dbReference type="PIRSF" id="PIRSF009283">
    <property type="entry name" value="HPP_dOase"/>
    <property type="match status" value="1"/>
</dbReference>
<comment type="caution">
    <text evidence="14">The sequence shown here is derived from an EMBL/GenBank/DDBJ whole genome shotgun (WGS) entry which is preliminary data.</text>
</comment>
<dbReference type="InterPro" id="IPR037523">
    <property type="entry name" value="VOC_core"/>
</dbReference>
<dbReference type="InterPro" id="IPR041735">
    <property type="entry name" value="4OHPhenylPyrv_dOase_C"/>
</dbReference>
<dbReference type="CDD" id="cd08342">
    <property type="entry name" value="HPPD_N_like"/>
    <property type="match status" value="1"/>
</dbReference>
<dbReference type="GO" id="GO:0003868">
    <property type="term" value="F:4-hydroxyphenylpyruvate dioxygenase activity"/>
    <property type="evidence" value="ECO:0007669"/>
    <property type="project" value="InterPro"/>
</dbReference>
<feature type="binding site" evidence="12">
    <location>
        <position position="203"/>
    </location>
    <ligand>
        <name>Fe cation</name>
        <dbReference type="ChEBI" id="CHEBI:24875"/>
    </ligand>
</feature>
<evidence type="ECO:0000256" key="8">
    <source>
        <dbReference type="ARBA" id="ARBA00023002"/>
    </source>
</evidence>
<keyword evidence="8" id="KW-0560">Oxidoreductase</keyword>
<keyword evidence="5" id="KW-0677">Repeat</keyword>
<dbReference type="FunFam" id="3.10.180.10:FF:000001">
    <property type="entry name" value="4-hydroxyphenylpyruvate dioxygenase"/>
    <property type="match status" value="1"/>
</dbReference>
<dbReference type="GO" id="GO:0006559">
    <property type="term" value="P:L-phenylalanine catabolic process"/>
    <property type="evidence" value="ECO:0007669"/>
    <property type="project" value="UniProtKB-KW"/>
</dbReference>
<dbReference type="FunFam" id="3.10.180.10:FF:000020">
    <property type="entry name" value="4-hydroxyphenylpyruvate dioxygenase"/>
    <property type="match status" value="1"/>
</dbReference>
<dbReference type="InterPro" id="IPR029068">
    <property type="entry name" value="Glyas_Bleomycin-R_OHBP_Dase"/>
</dbReference>
<comment type="cofactor">
    <cofactor evidence="12">
        <name>Fe cation</name>
        <dbReference type="ChEBI" id="CHEBI:24875"/>
    </cofactor>
    <text evidence="12">Binds 1 Fe cation per subunit.</text>
</comment>
<dbReference type="PROSITE" id="PS51819">
    <property type="entry name" value="VOC"/>
    <property type="match status" value="2"/>
</dbReference>
<dbReference type="PANTHER" id="PTHR11959">
    <property type="entry name" value="4-HYDROXYPHENYLPYRUVATE DIOXYGENASE"/>
    <property type="match status" value="1"/>
</dbReference>
<evidence type="ECO:0000259" key="13">
    <source>
        <dbReference type="PROSITE" id="PS51819"/>
    </source>
</evidence>
<dbReference type="Pfam" id="PF00903">
    <property type="entry name" value="Glyoxalase"/>
    <property type="match status" value="1"/>
</dbReference>
<dbReference type="AlphaFoldDB" id="A0AA43QW41"/>
<dbReference type="NCBIfam" id="TIGR01263">
    <property type="entry name" value="4HPPD"/>
    <property type="match status" value="1"/>
</dbReference>
<evidence type="ECO:0000256" key="3">
    <source>
        <dbReference type="ARBA" id="ARBA00013222"/>
    </source>
</evidence>
<dbReference type="CDD" id="cd07250">
    <property type="entry name" value="HPPD_C_like"/>
    <property type="match status" value="1"/>
</dbReference>
<evidence type="ECO:0000256" key="9">
    <source>
        <dbReference type="ARBA" id="ARBA00023004"/>
    </source>
</evidence>
<evidence type="ECO:0000256" key="11">
    <source>
        <dbReference type="PIRNR" id="PIRNR009283"/>
    </source>
</evidence>
<feature type="binding site" evidence="12">
    <location>
        <position position="286"/>
    </location>
    <ligand>
        <name>Fe cation</name>
        <dbReference type="ChEBI" id="CHEBI:24875"/>
    </ligand>
</feature>
<name>A0AA43QW41_9LECA</name>
<organism evidence="14 15">
    <name type="scientific">Ramalina farinacea</name>
    <dbReference type="NCBI Taxonomy" id="258253"/>
    <lineage>
        <taxon>Eukaryota</taxon>
        <taxon>Fungi</taxon>
        <taxon>Dikarya</taxon>
        <taxon>Ascomycota</taxon>
        <taxon>Pezizomycotina</taxon>
        <taxon>Lecanoromycetes</taxon>
        <taxon>OSLEUM clade</taxon>
        <taxon>Lecanoromycetidae</taxon>
        <taxon>Lecanorales</taxon>
        <taxon>Lecanorineae</taxon>
        <taxon>Ramalinaceae</taxon>
        <taxon>Ramalina</taxon>
    </lineage>
</organism>
<keyword evidence="10" id="KW-0585">Phenylalanine catabolism</keyword>
<comment type="similarity">
    <text evidence="2 11">Belongs to the 4HPPD family.</text>
</comment>
<proteinExistence type="inferred from homology"/>
<evidence type="ECO:0000256" key="10">
    <source>
        <dbReference type="ARBA" id="ARBA00023232"/>
    </source>
</evidence>
<feature type="domain" description="VOC" evidence="13">
    <location>
        <begin position="24"/>
        <end position="169"/>
    </location>
</feature>
<feature type="domain" description="VOC" evidence="13">
    <location>
        <begin position="200"/>
        <end position="358"/>
    </location>
</feature>
<evidence type="ECO:0000313" key="14">
    <source>
        <dbReference type="EMBL" id="MDI1492774.1"/>
    </source>
</evidence>
<sequence>MYGDVILNEFDKILAQNRAASYRGFDHIMWFVGNAKQAAAYFVTRFGFRRVAYQGLETGSRGIASHVVSNGRCTFVLVAPMRGPDIADDTISDTEKSGLAKIHQHLAKHGDGVKDIAFEVEDAKAVYEQAVSRGAKSVMEPIFKSDEHGEVIVAIIEAYGDTTHSFVERSRYKGAFLPGFRRVQEDDLNANSLPPVPLEEIDHCVGNHDWGNLETACRYYEASLGFHRFWSPDDGIMLSDYSSMNSVVMASGNEVIKMPLNEPAPGLKKSQIEEFIEYYGSAGVQHVAFRTNNVVQCVDSLIQRGTEFIRVPNTYYEEMSLKLKAAGMGLQEDIAALERLNILVDFDEQGYLLQTFTKPLGDRPTVFLEIIQRRNFDGFGAGNFRALFEAIEREQKERGNL</sequence>
<keyword evidence="6" id="KW-0828">Tyrosine catabolism</keyword>
<evidence type="ECO:0000256" key="12">
    <source>
        <dbReference type="PIRSR" id="PIRSR009283-1"/>
    </source>
</evidence>
<dbReference type="InterPro" id="IPR004360">
    <property type="entry name" value="Glyas_Fos-R_dOase_dom"/>
</dbReference>
<feature type="binding site" evidence="12">
    <location>
        <position position="369"/>
    </location>
    <ligand>
        <name>Fe cation</name>
        <dbReference type="ChEBI" id="CHEBI:24875"/>
    </ligand>
</feature>
<keyword evidence="4 12" id="KW-0479">Metal-binding</keyword>
<evidence type="ECO:0000256" key="1">
    <source>
        <dbReference type="ARBA" id="ARBA00005162"/>
    </source>
</evidence>
<dbReference type="InterPro" id="IPR005956">
    <property type="entry name" value="4OHPhenylPyrv_dOase"/>
</dbReference>
<comment type="pathway">
    <text evidence="1">Amino-acid degradation; L-phenylalanine degradation; acetoacetate and fumarate from L-phenylalanine: step 3/6.</text>
</comment>
<dbReference type="SUPFAM" id="SSF54593">
    <property type="entry name" value="Glyoxalase/Bleomycin resistance protein/Dihydroxybiphenyl dioxygenase"/>
    <property type="match status" value="1"/>
</dbReference>
<keyword evidence="15" id="KW-1185">Reference proteome</keyword>
<evidence type="ECO:0000256" key="2">
    <source>
        <dbReference type="ARBA" id="ARBA00005877"/>
    </source>
</evidence>
<dbReference type="Pfam" id="PF13669">
    <property type="entry name" value="Glyoxalase_4"/>
    <property type="match status" value="1"/>
</dbReference>
<accession>A0AA43QW41</accession>
<dbReference type="PANTHER" id="PTHR11959:SF1">
    <property type="entry name" value="4-HYDROXYPHENYLPYRUVATE DIOXYGENASE"/>
    <property type="match status" value="1"/>
</dbReference>
<dbReference type="GO" id="GO:0046872">
    <property type="term" value="F:metal ion binding"/>
    <property type="evidence" value="ECO:0007669"/>
    <property type="project" value="UniProtKB-KW"/>
</dbReference>
<dbReference type="Gene3D" id="3.10.180.10">
    <property type="entry name" value="2,3-Dihydroxybiphenyl 1,2-Dioxygenase, domain 1"/>
    <property type="match status" value="2"/>
</dbReference>
<gene>
    <name evidence="14" type="ORF">OHK93_004556</name>
</gene>
<dbReference type="GO" id="GO:0006572">
    <property type="term" value="P:L-tyrosine catabolic process"/>
    <property type="evidence" value="ECO:0007669"/>
    <property type="project" value="UniProtKB-KW"/>
</dbReference>
<dbReference type="EMBL" id="JAPUFD010000021">
    <property type="protein sequence ID" value="MDI1492774.1"/>
    <property type="molecule type" value="Genomic_DNA"/>
</dbReference>
<evidence type="ECO:0000256" key="4">
    <source>
        <dbReference type="ARBA" id="ARBA00022723"/>
    </source>
</evidence>
<evidence type="ECO:0000256" key="6">
    <source>
        <dbReference type="ARBA" id="ARBA00022878"/>
    </source>
</evidence>
<reference evidence="14" key="1">
    <citation type="journal article" date="2023" name="Genome Biol. Evol.">
        <title>First Whole Genome Sequence and Flow Cytometry Genome Size Data for the Lichen-Forming Fungus Ramalina farinacea (Ascomycota).</title>
        <authorList>
            <person name="Llewellyn T."/>
            <person name="Mian S."/>
            <person name="Hill R."/>
            <person name="Leitch I.J."/>
            <person name="Gaya E."/>
        </authorList>
    </citation>
    <scope>NUCLEOTIDE SEQUENCE</scope>
    <source>
        <strain evidence="14">LIQ254RAFAR</strain>
    </source>
</reference>
<evidence type="ECO:0000256" key="5">
    <source>
        <dbReference type="ARBA" id="ARBA00022737"/>
    </source>
</evidence>
<protein>
    <recommendedName>
        <fullName evidence="3 11">4-hydroxyphenylpyruvate dioxygenase</fullName>
    </recommendedName>
</protein>
<keyword evidence="9 12" id="KW-0408">Iron</keyword>
<dbReference type="Proteomes" id="UP001161017">
    <property type="component" value="Unassembled WGS sequence"/>
</dbReference>
<evidence type="ECO:0000256" key="7">
    <source>
        <dbReference type="ARBA" id="ARBA00022964"/>
    </source>
</evidence>
<evidence type="ECO:0000313" key="15">
    <source>
        <dbReference type="Proteomes" id="UP001161017"/>
    </source>
</evidence>
<dbReference type="InterPro" id="IPR041736">
    <property type="entry name" value="4OHPhenylPyrv_dOase_N"/>
</dbReference>